<reference evidence="2 3" key="1">
    <citation type="journal article" date="2018" name="Mycol. Prog.">
        <title>Coniella lustricola, a new species from submerged detritus.</title>
        <authorList>
            <person name="Raudabaugh D.B."/>
            <person name="Iturriaga T."/>
            <person name="Carver A."/>
            <person name="Mondo S."/>
            <person name="Pangilinan J."/>
            <person name="Lipzen A."/>
            <person name="He G."/>
            <person name="Amirebrahimi M."/>
            <person name="Grigoriev I.V."/>
            <person name="Miller A.N."/>
        </authorList>
    </citation>
    <scope>NUCLEOTIDE SEQUENCE [LARGE SCALE GENOMIC DNA]</scope>
    <source>
        <strain evidence="2 3">B22-T-1</strain>
    </source>
</reference>
<dbReference type="AlphaFoldDB" id="A0A2T2ZXD7"/>
<evidence type="ECO:0000313" key="2">
    <source>
        <dbReference type="EMBL" id="PSR78923.1"/>
    </source>
</evidence>
<feature type="signal peptide" evidence="1">
    <location>
        <begin position="1"/>
        <end position="15"/>
    </location>
</feature>
<dbReference type="EMBL" id="KZ678584">
    <property type="protein sequence ID" value="PSR78923.1"/>
    <property type="molecule type" value="Genomic_DNA"/>
</dbReference>
<gene>
    <name evidence="2" type="ORF">BD289DRAFT_109470</name>
</gene>
<protein>
    <submittedName>
        <fullName evidence="2">Uncharacterized protein</fullName>
    </submittedName>
</protein>
<feature type="chain" id="PRO_5015660077" evidence="1">
    <location>
        <begin position="16"/>
        <end position="143"/>
    </location>
</feature>
<sequence length="143" mass="14845">MVMMMMMLLVPVTHAASEIPLCVLQVGTRTIITTTTTTTTATATTATATIATATATATATTTTATTAKATAVVNSLSKHTALDSHNLKRYPLPGTLSVVLSCVPEAVARHGHGLAQVDPGQPFLGVQNSPIEQRRTKQNLGCC</sequence>
<proteinExistence type="predicted"/>
<name>A0A2T2ZXD7_9PEZI</name>
<organism evidence="2 3">
    <name type="scientific">Coniella lustricola</name>
    <dbReference type="NCBI Taxonomy" id="2025994"/>
    <lineage>
        <taxon>Eukaryota</taxon>
        <taxon>Fungi</taxon>
        <taxon>Dikarya</taxon>
        <taxon>Ascomycota</taxon>
        <taxon>Pezizomycotina</taxon>
        <taxon>Sordariomycetes</taxon>
        <taxon>Sordariomycetidae</taxon>
        <taxon>Diaporthales</taxon>
        <taxon>Schizoparmaceae</taxon>
        <taxon>Coniella</taxon>
    </lineage>
</organism>
<dbReference type="Proteomes" id="UP000241462">
    <property type="component" value="Unassembled WGS sequence"/>
</dbReference>
<evidence type="ECO:0000256" key="1">
    <source>
        <dbReference type="SAM" id="SignalP"/>
    </source>
</evidence>
<accession>A0A2T2ZXD7</accession>
<keyword evidence="3" id="KW-1185">Reference proteome</keyword>
<dbReference type="InParanoid" id="A0A2T2ZXD7"/>
<evidence type="ECO:0000313" key="3">
    <source>
        <dbReference type="Proteomes" id="UP000241462"/>
    </source>
</evidence>
<keyword evidence="1" id="KW-0732">Signal</keyword>